<dbReference type="RefSeq" id="WP_055422465.1">
    <property type="nucleotide sequence ID" value="NZ_CYHH01000001.1"/>
</dbReference>
<dbReference type="SUPFAM" id="SSF56935">
    <property type="entry name" value="Porins"/>
    <property type="match status" value="1"/>
</dbReference>
<sequence>MTVSPVSSSPPRRSPLPLALALAFAGMPAAWAQSEAVPPGGAVLAPVIVLDTKEQAAPPATTLGPQELAPLRAATADTASLLRKVPGVTLYGAGGASSLPAIHGLADDRLRLQVDGMDLLSACPNHMNPAFSYLDPSQVETIQVWTGVTPVSVGGDAIGGAIVVETPKPRFAAPGQGTLVSGEAGTYYRSNGDGFGVHGSATLAGEQVSVRYLGAYAKANDYTAGGDFKDFTATGRAGHTLDRDEVGSTSYELSNHLVGFALKSGAHLLDASVAVQNVADQLYPNQRMDMLDNDSTLFNLRYLGQFDWGSLDARAYHQSVDHFMDFGEDKRYWYGTASGGPTAPNGKPCSPIGSSCAAGMPMNTESRTTGAKLTANIALSERDVLRLGGEYQHYTLDDWWPPSGANMWPGTFWNIKNGERDRAGLFGEWETKLSDRWMALAGVRYEHVTTDADPVQGYADTNGMGTMLNYQKRDAAAFNARERKRTDDNLDFTALTRYTLDEMREFELGFARKVRSPSLYERYPWSTWTMAAVMNNFVGDGNGYIGNPDLEPEKAYTLSATIDWHAADRQWGLRFTPYLTYVDDYIDALQWDAAKNAPAARLTRNQFVVLRYENQSARLYGFDLSGKAPLARTGLGAFGFEGVLSYTKGENRDTDDDLYNIVPWRATLTLTHQLAGWNNAVDWELSARKDDVSDARNEIETPGYGLVHLRASHDWKDVRLDLGVENLFDKLYYLPTGGAYVGQGTTMSINAVPWGIAVPGMGRSVYAAINVKF</sequence>
<dbReference type="Gene3D" id="2.40.170.20">
    <property type="entry name" value="TonB-dependent receptor, beta-barrel domain"/>
    <property type="match status" value="1"/>
</dbReference>
<protein>
    <submittedName>
        <fullName evidence="13">Outer membrane receptor for ferrienterochelin and colicins</fullName>
    </submittedName>
</protein>
<keyword evidence="7 8" id="KW-0998">Cell outer membrane</keyword>
<comment type="subcellular location">
    <subcellularLocation>
        <location evidence="1 8">Cell outer membrane</location>
        <topology evidence="1 8">Multi-pass membrane protein</topology>
    </subcellularLocation>
</comment>
<dbReference type="Proteomes" id="UP000182108">
    <property type="component" value="Unassembled WGS sequence"/>
</dbReference>
<dbReference type="InterPro" id="IPR039426">
    <property type="entry name" value="TonB-dep_rcpt-like"/>
</dbReference>
<evidence type="ECO:0000256" key="5">
    <source>
        <dbReference type="ARBA" id="ARBA00023077"/>
    </source>
</evidence>
<dbReference type="EMBL" id="CYHH01000001">
    <property type="protein sequence ID" value="CUB04769.1"/>
    <property type="molecule type" value="Genomic_DNA"/>
</dbReference>
<dbReference type="Gene3D" id="2.170.130.10">
    <property type="entry name" value="TonB-dependent receptor, plug domain"/>
    <property type="match status" value="1"/>
</dbReference>
<evidence type="ECO:0000256" key="3">
    <source>
        <dbReference type="ARBA" id="ARBA00022452"/>
    </source>
</evidence>
<comment type="similarity">
    <text evidence="8 9">Belongs to the TonB-dependent receptor family.</text>
</comment>
<proteinExistence type="inferred from homology"/>
<dbReference type="InterPro" id="IPR012910">
    <property type="entry name" value="Plug_dom"/>
</dbReference>
<keyword evidence="6 8" id="KW-0472">Membrane</keyword>
<dbReference type="InterPro" id="IPR000531">
    <property type="entry name" value="Beta-barrel_TonB"/>
</dbReference>
<dbReference type="AlphaFoldDB" id="A0A0K6INV0"/>
<accession>A0A0K6INV0</accession>
<evidence type="ECO:0000256" key="8">
    <source>
        <dbReference type="PROSITE-ProRule" id="PRU01360"/>
    </source>
</evidence>
<evidence type="ECO:0000259" key="12">
    <source>
        <dbReference type="Pfam" id="PF07715"/>
    </source>
</evidence>
<dbReference type="OrthoDB" id="5332150at2"/>
<evidence type="ECO:0000256" key="7">
    <source>
        <dbReference type="ARBA" id="ARBA00023237"/>
    </source>
</evidence>
<evidence type="ECO:0000256" key="4">
    <source>
        <dbReference type="ARBA" id="ARBA00022692"/>
    </source>
</evidence>
<dbReference type="PANTHER" id="PTHR30069:SF49">
    <property type="entry name" value="OUTER MEMBRANE PROTEIN C"/>
    <property type="match status" value="1"/>
</dbReference>
<evidence type="ECO:0000256" key="9">
    <source>
        <dbReference type="RuleBase" id="RU003357"/>
    </source>
</evidence>
<dbReference type="Pfam" id="PF00593">
    <property type="entry name" value="TonB_dep_Rec_b-barrel"/>
    <property type="match status" value="1"/>
</dbReference>
<evidence type="ECO:0000256" key="1">
    <source>
        <dbReference type="ARBA" id="ARBA00004571"/>
    </source>
</evidence>
<dbReference type="GO" id="GO:0015344">
    <property type="term" value="F:siderophore uptake transmembrane transporter activity"/>
    <property type="evidence" value="ECO:0007669"/>
    <property type="project" value="TreeGrafter"/>
</dbReference>
<keyword evidence="3 8" id="KW-1134">Transmembrane beta strand</keyword>
<evidence type="ECO:0000313" key="13">
    <source>
        <dbReference type="EMBL" id="CUB04769.1"/>
    </source>
</evidence>
<dbReference type="GO" id="GO:0044718">
    <property type="term" value="P:siderophore transmembrane transport"/>
    <property type="evidence" value="ECO:0007669"/>
    <property type="project" value="TreeGrafter"/>
</dbReference>
<dbReference type="GO" id="GO:0009279">
    <property type="term" value="C:cell outer membrane"/>
    <property type="evidence" value="ECO:0007669"/>
    <property type="project" value="UniProtKB-SubCell"/>
</dbReference>
<dbReference type="InterPro" id="IPR036942">
    <property type="entry name" value="Beta-barrel_TonB_sf"/>
</dbReference>
<keyword evidence="4 8" id="KW-0812">Transmembrane</keyword>
<keyword evidence="5 9" id="KW-0798">TonB box</keyword>
<evidence type="ECO:0000259" key="11">
    <source>
        <dbReference type="Pfam" id="PF00593"/>
    </source>
</evidence>
<dbReference type="CDD" id="cd01347">
    <property type="entry name" value="ligand_gated_channel"/>
    <property type="match status" value="1"/>
</dbReference>
<evidence type="ECO:0000256" key="10">
    <source>
        <dbReference type="SAM" id="SignalP"/>
    </source>
</evidence>
<keyword evidence="10" id="KW-0732">Signal</keyword>
<feature type="signal peptide" evidence="10">
    <location>
        <begin position="1"/>
        <end position="32"/>
    </location>
</feature>
<keyword evidence="13" id="KW-0675">Receptor</keyword>
<evidence type="ECO:0000256" key="2">
    <source>
        <dbReference type="ARBA" id="ARBA00022448"/>
    </source>
</evidence>
<dbReference type="PANTHER" id="PTHR30069">
    <property type="entry name" value="TONB-DEPENDENT OUTER MEMBRANE RECEPTOR"/>
    <property type="match status" value="1"/>
</dbReference>
<dbReference type="PROSITE" id="PS52016">
    <property type="entry name" value="TONB_DEPENDENT_REC_3"/>
    <property type="match status" value="1"/>
</dbReference>
<gene>
    <name evidence="13" type="ORF">Ga0061068_10165</name>
</gene>
<name>A0A0K6INV0_9PROT</name>
<dbReference type="Pfam" id="PF07715">
    <property type="entry name" value="Plug"/>
    <property type="match status" value="1"/>
</dbReference>
<reference evidence="14" key="1">
    <citation type="submission" date="2015-08" db="EMBL/GenBank/DDBJ databases">
        <authorList>
            <person name="Babu N.S."/>
            <person name="Beckwith C.J."/>
            <person name="Beseler K.G."/>
            <person name="Brison A."/>
            <person name="Carone J.V."/>
            <person name="Caskin T.P."/>
            <person name="Diamond M."/>
            <person name="Durham M.E."/>
            <person name="Foxe J.M."/>
            <person name="Go M."/>
            <person name="Henderson B.A."/>
            <person name="Jones I.B."/>
            <person name="McGettigan J.A."/>
            <person name="Micheletti S.J."/>
            <person name="Nasrallah M.E."/>
            <person name="Ortiz D."/>
            <person name="Piller C.R."/>
            <person name="Privatt S.R."/>
            <person name="Schneider S.L."/>
            <person name="Sharp S."/>
            <person name="Smith T.C."/>
            <person name="Stanton J.D."/>
            <person name="Ullery H.E."/>
            <person name="Wilson R.J."/>
            <person name="Serrano M.G."/>
            <person name="Buck G."/>
            <person name="Lee V."/>
            <person name="Wang Y."/>
            <person name="Carvalho R."/>
            <person name="Voegtly L."/>
            <person name="Shi R."/>
            <person name="Duckworth R."/>
            <person name="Johnson A."/>
            <person name="Loviza R."/>
            <person name="Walstead R."/>
            <person name="Shah Z."/>
            <person name="Kiflezghi M."/>
            <person name="Wade K."/>
            <person name="Ball S.L."/>
            <person name="Bradley K.W."/>
            <person name="Asai D.J."/>
            <person name="Bowman C.A."/>
            <person name="Russell D.A."/>
            <person name="Pope W.H."/>
            <person name="Jacobs-Sera D."/>
            <person name="Hendrix R.W."/>
            <person name="Hatfull G.F."/>
        </authorList>
    </citation>
    <scope>NUCLEOTIDE SEQUENCE [LARGE SCALE GENOMIC DNA]</scope>
    <source>
        <strain evidence="14">JCM 19170</strain>
    </source>
</reference>
<organism evidence="13 14">
    <name type="scientific">Tepidiphilus thermophilus</name>
    <dbReference type="NCBI Taxonomy" id="876478"/>
    <lineage>
        <taxon>Bacteria</taxon>
        <taxon>Pseudomonadati</taxon>
        <taxon>Pseudomonadota</taxon>
        <taxon>Hydrogenophilia</taxon>
        <taxon>Hydrogenophilales</taxon>
        <taxon>Hydrogenophilaceae</taxon>
        <taxon>Tepidiphilus</taxon>
    </lineage>
</organism>
<feature type="domain" description="TonB-dependent receptor plug" evidence="12">
    <location>
        <begin position="73"/>
        <end position="161"/>
    </location>
</feature>
<keyword evidence="14" id="KW-1185">Reference proteome</keyword>
<evidence type="ECO:0000256" key="6">
    <source>
        <dbReference type="ARBA" id="ARBA00023136"/>
    </source>
</evidence>
<feature type="chain" id="PRO_5005505745" evidence="10">
    <location>
        <begin position="33"/>
        <end position="773"/>
    </location>
</feature>
<dbReference type="InterPro" id="IPR037066">
    <property type="entry name" value="Plug_dom_sf"/>
</dbReference>
<keyword evidence="2 8" id="KW-0813">Transport</keyword>
<evidence type="ECO:0000313" key="14">
    <source>
        <dbReference type="Proteomes" id="UP000182108"/>
    </source>
</evidence>
<feature type="domain" description="TonB-dependent receptor-like beta-barrel" evidence="11">
    <location>
        <begin position="255"/>
        <end position="727"/>
    </location>
</feature>